<sequence>MPEIRFFVSPDGSDGWPGTADRPFATPKAAQKAVRAATATMTGDVIVSFTTGVYRLDEPLSFADTQADSGSNGFRVIYQAHGYGTADQAKVELSGGREITGWSTGDDGAWTAPIGDLAPRRLTVDGKPAARAARADGLPGSVTKTATGYVTDSVEPQSWPDPSGLEFVYPGVYPWSEARLAVASISGDASSTTITMAQPAFDNAKSLYDAKWYGAGGDGAWDGLAAPSTLENNLAFLTEPGTFAVRRTDTGDHVLHYRPRPGEKINETSVVAPMLETLISGRGVHDLVLRGFTFTDATWSGPDRTGGYLHYHGNARYERGDFQKIDLGADVGYVHVPAQPVQLPANVSLTSVSRVSLEVNHFTRLGAGGLLIEDATDVRILSNVFDEISGSGIAVHASTRVAVEDNLVHHIGTEYRGSPAVLVVESAETSVAHNEIHDVPHNGIVITGGEYAKGTQVISNLVERSMGKLMDGGGIYLSAPQGSSFAGGALVRGNVIRDVLTSYNFGLYTDYGAVWITVLGNIVHRADTPIVLQVGPPMENVAFIGNFWDALPDGYDTPPETVTVAGNTVLPKESFDEAVRADPAGADILARAGRRGLER</sequence>
<organism evidence="2 3">
    <name type="scientific">Amycolatopsis japonica</name>
    <dbReference type="NCBI Taxonomy" id="208439"/>
    <lineage>
        <taxon>Bacteria</taxon>
        <taxon>Bacillati</taxon>
        <taxon>Actinomycetota</taxon>
        <taxon>Actinomycetes</taxon>
        <taxon>Pseudonocardiales</taxon>
        <taxon>Pseudonocardiaceae</taxon>
        <taxon>Amycolatopsis</taxon>
        <taxon>Amycolatopsis japonica group</taxon>
    </lineage>
</organism>
<dbReference type="AlphaFoldDB" id="A0A075UVS7"/>
<dbReference type="InterPro" id="IPR011050">
    <property type="entry name" value="Pectin_lyase_fold/virulence"/>
</dbReference>
<dbReference type="Proteomes" id="UP000028492">
    <property type="component" value="Chromosome"/>
</dbReference>
<dbReference type="HOGENOM" id="CLU_509850_0_0_11"/>
<reference evidence="2 3" key="1">
    <citation type="journal article" date="2014" name="J. Biotechnol.">
        <title>Complete genome sequence of the actinobacterium Amycolatopsis japonica MG417-CF17(T) (=DSM 44213T) producing (S,S)-N,N'-ethylenediaminedisuccinic acid.</title>
        <authorList>
            <person name="Stegmann E."/>
            <person name="Albersmeier A."/>
            <person name="Spohn M."/>
            <person name="Gert H."/>
            <person name="Weber T."/>
            <person name="Wohlleben W."/>
            <person name="Kalinowski J."/>
            <person name="Ruckert C."/>
        </authorList>
    </citation>
    <scope>NUCLEOTIDE SEQUENCE [LARGE SCALE GENOMIC DNA]</scope>
    <source>
        <strain evidence="3">MG417-CF17 (DSM 44213)</strain>
    </source>
</reference>
<dbReference type="InterPro" id="IPR012334">
    <property type="entry name" value="Pectin_lyas_fold"/>
</dbReference>
<dbReference type="Gene3D" id="2.160.20.10">
    <property type="entry name" value="Single-stranded right-handed beta-helix, Pectin lyase-like"/>
    <property type="match status" value="2"/>
</dbReference>
<dbReference type="PANTHER" id="PTHR36453">
    <property type="entry name" value="SECRETED PROTEIN-RELATED"/>
    <property type="match status" value="1"/>
</dbReference>
<gene>
    <name evidence="2" type="ORF">AJAP_18390</name>
</gene>
<dbReference type="Pfam" id="PF13229">
    <property type="entry name" value="Beta_helix"/>
    <property type="match status" value="1"/>
</dbReference>
<dbReference type="SMART" id="SM00710">
    <property type="entry name" value="PbH1"/>
    <property type="match status" value="5"/>
</dbReference>
<name>A0A075UVS7_9PSEU</name>
<keyword evidence="3" id="KW-1185">Reference proteome</keyword>
<dbReference type="eggNOG" id="COG4733">
    <property type="taxonomic scope" value="Bacteria"/>
</dbReference>
<dbReference type="InterPro" id="IPR039448">
    <property type="entry name" value="Beta_helix"/>
</dbReference>
<feature type="domain" description="Right handed beta helix" evidence="1">
    <location>
        <begin position="347"/>
        <end position="411"/>
    </location>
</feature>
<dbReference type="RefSeq" id="WP_038513222.1">
    <property type="nucleotide sequence ID" value="NZ_CP008953.1"/>
</dbReference>
<dbReference type="EMBL" id="CP008953">
    <property type="protein sequence ID" value="AIG76544.1"/>
    <property type="molecule type" value="Genomic_DNA"/>
</dbReference>
<evidence type="ECO:0000259" key="1">
    <source>
        <dbReference type="Pfam" id="PF13229"/>
    </source>
</evidence>
<dbReference type="PANTHER" id="PTHR36453:SF1">
    <property type="entry name" value="RIGHT HANDED BETA HELIX DOMAIN-CONTAINING PROTEIN"/>
    <property type="match status" value="1"/>
</dbReference>
<dbReference type="InterPro" id="IPR006626">
    <property type="entry name" value="PbH1"/>
</dbReference>
<evidence type="ECO:0000313" key="2">
    <source>
        <dbReference type="EMBL" id="AIG76544.1"/>
    </source>
</evidence>
<dbReference type="SUPFAM" id="SSF51126">
    <property type="entry name" value="Pectin lyase-like"/>
    <property type="match status" value="1"/>
</dbReference>
<proteinExistence type="predicted"/>
<accession>A0A075UVS7</accession>
<dbReference type="KEGG" id="aja:AJAP_18390"/>
<evidence type="ECO:0000313" key="3">
    <source>
        <dbReference type="Proteomes" id="UP000028492"/>
    </source>
</evidence>
<dbReference type="STRING" id="208439.AJAP_18390"/>
<protein>
    <recommendedName>
        <fullName evidence="1">Right handed beta helix domain-containing protein</fullName>
    </recommendedName>
</protein>